<dbReference type="Pfam" id="PF09733">
    <property type="entry name" value="VEFS-Box"/>
    <property type="match status" value="1"/>
</dbReference>
<keyword evidence="5" id="KW-0805">Transcription regulation</keyword>
<keyword evidence="4" id="KW-0862">Zinc</keyword>
<feature type="region of interest" description="Disordered" evidence="8">
    <location>
        <begin position="33"/>
        <end position="58"/>
    </location>
</feature>
<dbReference type="Proteomes" id="UP000226431">
    <property type="component" value="Unassembled WGS sequence"/>
</dbReference>
<evidence type="ECO:0000256" key="7">
    <source>
        <dbReference type="PROSITE-ProRule" id="PRU00042"/>
    </source>
</evidence>
<evidence type="ECO:0000256" key="8">
    <source>
        <dbReference type="SAM" id="MobiDB-lite"/>
    </source>
</evidence>
<dbReference type="InterPro" id="IPR019135">
    <property type="entry name" value="Polycomb_protein_VEFS-Box"/>
</dbReference>
<dbReference type="GO" id="GO:0008270">
    <property type="term" value="F:zinc ion binding"/>
    <property type="evidence" value="ECO:0007669"/>
    <property type="project" value="UniProtKB-KW"/>
</dbReference>
<reference evidence="10 11" key="1">
    <citation type="submission" date="2017-06" db="EMBL/GenBank/DDBJ databases">
        <title>Ant-infecting Ophiocordyceps genomes reveal a high diversity of potential behavioral manipulation genes and a possible major role for enterotoxins.</title>
        <authorList>
            <person name="De Bekker C."/>
            <person name="Evans H.C."/>
            <person name="Brachmann A."/>
            <person name="Hughes D.P."/>
        </authorList>
    </citation>
    <scope>NUCLEOTIDE SEQUENCE [LARGE SCALE GENOMIC DNA]</scope>
    <source>
        <strain evidence="10 11">Map16</strain>
    </source>
</reference>
<dbReference type="InterPro" id="IPR013087">
    <property type="entry name" value="Znf_C2H2_type"/>
</dbReference>
<evidence type="ECO:0000313" key="11">
    <source>
        <dbReference type="Proteomes" id="UP000226431"/>
    </source>
</evidence>
<comment type="caution">
    <text evidence="10">The sequence shown here is derived from an EMBL/GenBank/DDBJ whole genome shotgun (WGS) entry which is preliminary data.</text>
</comment>
<dbReference type="AlphaFoldDB" id="A0A2C5XZN4"/>
<evidence type="ECO:0000256" key="3">
    <source>
        <dbReference type="ARBA" id="ARBA00022771"/>
    </source>
</evidence>
<keyword evidence="6" id="KW-0804">Transcription</keyword>
<evidence type="ECO:0000256" key="1">
    <source>
        <dbReference type="ARBA" id="ARBA00007416"/>
    </source>
</evidence>
<name>A0A2C5XZN4_9HYPO</name>
<proteinExistence type="inferred from homology"/>
<feature type="domain" description="C2H2-type" evidence="9">
    <location>
        <begin position="384"/>
        <end position="412"/>
    </location>
</feature>
<feature type="compositionally biased region" description="Low complexity" evidence="8">
    <location>
        <begin position="646"/>
        <end position="660"/>
    </location>
</feature>
<organism evidence="10 11">
    <name type="scientific">Ophiocordyceps camponoti-rufipedis</name>
    <dbReference type="NCBI Taxonomy" id="2004952"/>
    <lineage>
        <taxon>Eukaryota</taxon>
        <taxon>Fungi</taxon>
        <taxon>Dikarya</taxon>
        <taxon>Ascomycota</taxon>
        <taxon>Pezizomycotina</taxon>
        <taxon>Sordariomycetes</taxon>
        <taxon>Hypocreomycetidae</taxon>
        <taxon>Hypocreales</taxon>
        <taxon>Ophiocordycipitaceae</taxon>
        <taxon>Ophiocordyceps</taxon>
    </lineage>
</organism>
<dbReference type="OrthoDB" id="166746at2759"/>
<feature type="region of interest" description="Disordered" evidence="8">
    <location>
        <begin position="635"/>
        <end position="662"/>
    </location>
</feature>
<sequence>MTVHSPCQRTAPFLHRTWLKGVRAFQESSAMGNMTSSAVKGPLPRHADGPSPAKRRRFTSPDSFELDRLLAAPQMAELGSALRIEVLKIFHKDSKKVRSVQTSTIPHDFTITKARCRITIFDTSSDQPQVLDRQSKLCDLVTFKNPVGPHRVARVDLPRPFVVPHESILINRPEDGRLDLSDSYQLLVELEAANGSRWPPLDTNDFGLSSAMPFPQADSTQHWILSSRFDSVVGRLKNSLDLTARLSPQQPPLETDYVMDVDLRWAAGLKALKHADKDSKPCITAIDPEVHSCRFADFQRPNGHGNGNGETSVEPDDESVLGHTPSRSLRTREKEKVYNLKVLSDQAHGRDRTKRGRSGSVTTTVEGRVQYLLPADQPVCLDYFRCVSCGAFHESMTELQTHLRTVHTAYDYVFESTSQGPQFQVSARRETCIKPHGFGRQVRPFHLYTHDQVCVTSRPALENEAYSNLSPSRPERLQSGSPALKGSKPLIQRRPRKQKVVKAVVPDIPHPLYHPISRARLNPGDEVPETEPDNTWLIQRHRDSIAEFSDVTPAEKEYIWEWDGYILGKNLTSLAYFPREWLGFVREKATWLVSEKRRMLEFAKHSSALLARNLLNDTMMEDAFAMIDKARAALKQQARQDEAEEQQQQPSAGAASPRQSPKVRKSASGCVVCQLPVLGPTMLICSNTVGIPSRPLPG</sequence>
<evidence type="ECO:0000256" key="5">
    <source>
        <dbReference type="ARBA" id="ARBA00023015"/>
    </source>
</evidence>
<protein>
    <recommendedName>
        <fullName evidence="9">C2H2-type domain-containing protein</fullName>
    </recommendedName>
</protein>
<accession>A0A2C5XZN4</accession>
<keyword evidence="2" id="KW-0479">Metal-binding</keyword>
<dbReference type="STRING" id="2004952.A0A2C5XZN4"/>
<keyword evidence="3 7" id="KW-0863">Zinc-finger</keyword>
<dbReference type="EMBL" id="NJES01000002">
    <property type="protein sequence ID" value="PHH81129.1"/>
    <property type="molecule type" value="Genomic_DNA"/>
</dbReference>
<gene>
    <name evidence="10" type="ORF">CDD80_2114</name>
</gene>
<dbReference type="CDD" id="cd21552">
    <property type="entry name" value="VEFS-box_ctSUZ12-like"/>
    <property type="match status" value="1"/>
</dbReference>
<evidence type="ECO:0000256" key="4">
    <source>
        <dbReference type="ARBA" id="ARBA00022833"/>
    </source>
</evidence>
<keyword evidence="11" id="KW-1185">Reference proteome</keyword>
<evidence type="ECO:0000256" key="2">
    <source>
        <dbReference type="ARBA" id="ARBA00022723"/>
    </source>
</evidence>
<comment type="similarity">
    <text evidence="1">Belongs to the VEFS (VRN2-EMF2-FIS2-SU(Z)12) family.</text>
</comment>
<feature type="region of interest" description="Disordered" evidence="8">
    <location>
        <begin position="297"/>
        <end position="331"/>
    </location>
</feature>
<evidence type="ECO:0000313" key="10">
    <source>
        <dbReference type="EMBL" id="PHH81129.1"/>
    </source>
</evidence>
<evidence type="ECO:0000259" key="9">
    <source>
        <dbReference type="PROSITE" id="PS50157"/>
    </source>
</evidence>
<dbReference type="PROSITE" id="PS50157">
    <property type="entry name" value="ZINC_FINGER_C2H2_2"/>
    <property type="match status" value="1"/>
</dbReference>
<feature type="region of interest" description="Disordered" evidence="8">
    <location>
        <begin position="465"/>
        <end position="495"/>
    </location>
</feature>
<evidence type="ECO:0000256" key="6">
    <source>
        <dbReference type="ARBA" id="ARBA00023163"/>
    </source>
</evidence>